<dbReference type="AlphaFoldDB" id="A0A3N4IIW4"/>
<organism evidence="1 2">
    <name type="scientific">Ascobolus immersus RN42</name>
    <dbReference type="NCBI Taxonomy" id="1160509"/>
    <lineage>
        <taxon>Eukaryota</taxon>
        <taxon>Fungi</taxon>
        <taxon>Dikarya</taxon>
        <taxon>Ascomycota</taxon>
        <taxon>Pezizomycotina</taxon>
        <taxon>Pezizomycetes</taxon>
        <taxon>Pezizales</taxon>
        <taxon>Ascobolaceae</taxon>
        <taxon>Ascobolus</taxon>
    </lineage>
</organism>
<protein>
    <recommendedName>
        <fullName evidence="3">Fungal N-terminal domain-containing protein</fullName>
    </recommendedName>
</protein>
<dbReference type="EMBL" id="ML119652">
    <property type="protein sequence ID" value="RPA85789.1"/>
    <property type="molecule type" value="Genomic_DNA"/>
</dbReference>
<name>A0A3N4IIW4_ASCIM</name>
<evidence type="ECO:0000313" key="1">
    <source>
        <dbReference type="EMBL" id="RPA85789.1"/>
    </source>
</evidence>
<dbReference type="Proteomes" id="UP000275078">
    <property type="component" value="Unassembled WGS sequence"/>
</dbReference>
<evidence type="ECO:0000313" key="2">
    <source>
        <dbReference type="Proteomes" id="UP000275078"/>
    </source>
</evidence>
<accession>A0A3N4IIW4</accession>
<keyword evidence="2" id="KW-1185">Reference proteome</keyword>
<evidence type="ECO:0008006" key="3">
    <source>
        <dbReference type="Google" id="ProtNLM"/>
    </source>
</evidence>
<dbReference type="OrthoDB" id="19923at2759"/>
<sequence length="443" mass="48932">MADPISVAASIVGLLTAGAQVSSVISNFGSSIISASETAQNVLSEIRDITIVLRSLQRLLQTIENDGLRRGSEHVNAEDFALLLMSTMCTFSELQKLIITALGVSSADGHRMGAQKKMGVRRRYRWVRKEAQVQKVLARLMRQHGLLSQLISIISCTSQIEAGRQARMFDLLIREEARNMDTAMCKRMQLLNHVNGCSLNGLPINTSTMATSAIHTKSIITDTVTASLSASASENELDTPNITNDTSFQKSIHCQQFSDDITASLHSSSVYRRSRGRKSMDTVRSIPTIGTDLQDGMSTFSKLSNLSVISSIAVFKLPISATELFNGSLYANNKAAGSSTEWTEQIVAGQGLRPQVLKRPMAKFAKPVAPDLRQGQRISAKPNLHLPHDDEIDFSHKDLFICDLESLGNSEQREQDKFWKTWQWAPHAERWLDPLESGDEEDV</sequence>
<dbReference type="STRING" id="1160509.A0A3N4IIW4"/>
<proteinExistence type="predicted"/>
<reference evidence="1 2" key="1">
    <citation type="journal article" date="2018" name="Nat. Ecol. Evol.">
        <title>Pezizomycetes genomes reveal the molecular basis of ectomycorrhizal truffle lifestyle.</title>
        <authorList>
            <person name="Murat C."/>
            <person name="Payen T."/>
            <person name="Noel B."/>
            <person name="Kuo A."/>
            <person name="Morin E."/>
            <person name="Chen J."/>
            <person name="Kohler A."/>
            <person name="Krizsan K."/>
            <person name="Balestrini R."/>
            <person name="Da Silva C."/>
            <person name="Montanini B."/>
            <person name="Hainaut M."/>
            <person name="Levati E."/>
            <person name="Barry K.W."/>
            <person name="Belfiori B."/>
            <person name="Cichocki N."/>
            <person name="Clum A."/>
            <person name="Dockter R.B."/>
            <person name="Fauchery L."/>
            <person name="Guy J."/>
            <person name="Iotti M."/>
            <person name="Le Tacon F."/>
            <person name="Lindquist E.A."/>
            <person name="Lipzen A."/>
            <person name="Malagnac F."/>
            <person name="Mello A."/>
            <person name="Molinier V."/>
            <person name="Miyauchi S."/>
            <person name="Poulain J."/>
            <person name="Riccioni C."/>
            <person name="Rubini A."/>
            <person name="Sitrit Y."/>
            <person name="Splivallo R."/>
            <person name="Traeger S."/>
            <person name="Wang M."/>
            <person name="Zifcakova L."/>
            <person name="Wipf D."/>
            <person name="Zambonelli A."/>
            <person name="Paolocci F."/>
            <person name="Nowrousian M."/>
            <person name="Ottonello S."/>
            <person name="Baldrian P."/>
            <person name="Spatafora J.W."/>
            <person name="Henrissat B."/>
            <person name="Nagy L.G."/>
            <person name="Aury J.M."/>
            <person name="Wincker P."/>
            <person name="Grigoriev I.V."/>
            <person name="Bonfante P."/>
            <person name="Martin F.M."/>
        </authorList>
    </citation>
    <scope>NUCLEOTIDE SEQUENCE [LARGE SCALE GENOMIC DNA]</scope>
    <source>
        <strain evidence="1 2">RN42</strain>
    </source>
</reference>
<gene>
    <name evidence="1" type="ORF">BJ508DRAFT_358719</name>
</gene>